<feature type="coiled-coil region" evidence="1">
    <location>
        <begin position="205"/>
        <end position="281"/>
    </location>
</feature>
<feature type="region of interest" description="Disordered" evidence="2">
    <location>
        <begin position="1855"/>
        <end position="1905"/>
    </location>
</feature>
<feature type="compositionally biased region" description="Acidic residues" evidence="2">
    <location>
        <begin position="682"/>
        <end position="691"/>
    </location>
</feature>
<evidence type="ECO:0000313" key="4">
    <source>
        <dbReference type="EMBL" id="KAK7414459.1"/>
    </source>
</evidence>
<dbReference type="InterPro" id="IPR024774">
    <property type="entry name" value="PH_dom-Mcp5-type"/>
</dbReference>
<feature type="region of interest" description="Disordered" evidence="2">
    <location>
        <begin position="358"/>
        <end position="399"/>
    </location>
</feature>
<feature type="region of interest" description="Disordered" evidence="2">
    <location>
        <begin position="1"/>
        <end position="25"/>
    </location>
</feature>
<dbReference type="EMBL" id="JAZAVJ010000102">
    <property type="protein sequence ID" value="KAK7414459.1"/>
    <property type="molecule type" value="Genomic_DNA"/>
</dbReference>
<evidence type="ECO:0000313" key="5">
    <source>
        <dbReference type="Proteomes" id="UP001498476"/>
    </source>
</evidence>
<evidence type="ECO:0000259" key="3">
    <source>
        <dbReference type="PROSITE" id="PS50003"/>
    </source>
</evidence>
<evidence type="ECO:0000256" key="2">
    <source>
        <dbReference type="SAM" id="MobiDB-lite"/>
    </source>
</evidence>
<accession>A0ABR1H055</accession>
<dbReference type="Gene3D" id="2.30.29.30">
    <property type="entry name" value="Pleckstrin-homology domain (PH domain)/Phosphotyrosine-binding domain (PTB)"/>
    <property type="match status" value="1"/>
</dbReference>
<dbReference type="SMART" id="SM00233">
    <property type="entry name" value="PH"/>
    <property type="match status" value="1"/>
</dbReference>
<feature type="compositionally biased region" description="Polar residues" evidence="2">
    <location>
        <begin position="358"/>
        <end position="371"/>
    </location>
</feature>
<dbReference type="InterPro" id="IPR011993">
    <property type="entry name" value="PH-like_dom_sf"/>
</dbReference>
<feature type="compositionally biased region" description="Basic and acidic residues" evidence="2">
    <location>
        <begin position="451"/>
        <end position="474"/>
    </location>
</feature>
<feature type="compositionally biased region" description="Polar residues" evidence="2">
    <location>
        <begin position="505"/>
        <end position="518"/>
    </location>
</feature>
<dbReference type="PANTHER" id="PTHR28190">
    <property type="entry name" value="NUCLEAR MIGRATION PROTEIN NUM1"/>
    <property type="match status" value="1"/>
</dbReference>
<feature type="region of interest" description="Disordered" evidence="2">
    <location>
        <begin position="1552"/>
        <end position="1674"/>
    </location>
</feature>
<dbReference type="InterPro" id="IPR001849">
    <property type="entry name" value="PH_domain"/>
</dbReference>
<keyword evidence="5" id="KW-1185">Reference proteome</keyword>
<feature type="region of interest" description="Disordered" evidence="2">
    <location>
        <begin position="1978"/>
        <end position="2014"/>
    </location>
</feature>
<keyword evidence="1" id="KW-0175">Coiled coil</keyword>
<feature type="region of interest" description="Disordered" evidence="2">
    <location>
        <begin position="451"/>
        <end position="721"/>
    </location>
</feature>
<feature type="compositionally biased region" description="Basic residues" evidence="2">
    <location>
        <begin position="1986"/>
        <end position="1997"/>
    </location>
</feature>
<sequence>MASSLASDKPSLPAPRAAIHDPFVTSTPAPAHHRYSNNFDHDLFIAGPASSPRQAKRALEAHLAETERRLEEAGKLGTALVTQRKTLTEQLQEVDKLQAEGELNPELRQKLVEIEKEYNNLARESARAFLPKQRVPSNEANPNSPFAPESRSGRRSVSPSKFESQATGSPTKLSVPNRKIRNQPSNRVHDIEFAAEISTSLIAQVRNLQSLLAERDEEVKDLKADTSRLEIESENFQQRAKTLDESENRYKEENWNLETKLQELTTQQKEAADREKRLTQALNVTKSEKVTAQRELDEVKVTHARLVEEHLAAVRNHDIELGTVKRKIGMAEGERAAMQRRIDDLTGQNQELARAFSTQRARVASMESNPRPSDDDFESAGDQVTPEQSPPQSPIKGTPRHAMLETETMKSSLSHAQRTIQSQRGLLHREKTEKLELRRIIQDLRDDLEKVRTEATETRSSKKSRKTESKEFKKPPRLLGSFRSSRQEVIHDDPDWEDQGDISPLATSSSMNGSTMTVRHQAGDSFPPTDASEHFDTANEASESAFETANERGTETEDFQTVNEEFSGSDDAETETEGNTRGFGRMRKPPALPSGLARHASRQSFHSTASTSADEDDFPHHLKTPTSTISSQRSSRFRLSRGIFNRSSRQASEEPVLQSSPASFASADGTPQGGQSLFAELQDFDGSDDESVGANSPSRRGRRSTTPGSVGAAFSPPPPMPALPKVIMVDSGVMTEPVDFVTARNGVQTLPLLNTGLTVQRHDESMPASPVSVIALERAVSLESVVDTSGERAGPSWSVADLIDNSRPVSMSYSDAGAQHDPEMELKLALFPAPPKLSPILPPTLTMSSMAFENVEPREEIVVPPAPPALSLTTISNESVEPVAEPESPLPDLSLTTIIAENLEPVAEREIPPPDLSLSTIVVEHLEPVAEPETPPPDLSLSSIAAHNLEPVAEPETPPPDLSLSTIFAEGLEPQAELEIPPPNLSMSVIFGENVEPVAEPEKPLPELSLTIISAEELKPIAEPETPLPELTLTTVVAEQLAPVAEPETPVPELSFAAIAAEELEPLAEPQTPPPALTFTSVLTEMVEPIAEPEVPAAALSLSNICGESVEPVAEPEVLPMIVLPPRPSLSFSGILREHVEPTAIKAPELSMSSISREHVEPIAEPETITSPAPELTMAVISGEHVEPIAEPEIVLPPAPQLSLSVILGEHLEPVAEPEPPVTPVPELSLSTILGEHVEPIAEPEPIVPEIPELTITSIQVEHIEPVVLEAPDLALSSIATEQVEPVVEVEKVVPLPSLNISSIYAEQCEPREEPERIPIPVKLAYSHVSTEQVEPVSEPEPVAPSLALSSIAMENVRPVFEPLPPLPTLVMSSIATEGVEPISPVHTKLSTPSFGFSAIESIETQPVSPRSPWRDGFILPRDMSSPFIEKDTPETPTGRSVGLGIGHGKQRHSSPIIAEDETRQSPRDTPEAETPESQRPFRELSTNSNVRPSRKPSVDQSAQTALTADAIDAMFKAKSRLTLSAEKNPFDFDTPGTTGTSGTVRIHRSQESFGSPTRNKGKMLEGGFESSPLRRPGSSASGRTSIYDTPPLPVNHRQAIEAARSGSSHGTQSNMGPPLWPASALKQRPVTPNQPLSPLTARGTPTPRAVRNGGYDNGDAHSPAKLNDMSRKSSVSSFASELESRFNMRPGEMGIDPAGFGPNTDPRMIQAITQTMIGEYLWKYTRKTGRGEMSENRHRRYFWVHPYTRTLYWSDRDPSTAGRSELKAKSVPIEAVRVVTDDNPMPPGLHRKSLVIISPGRTIKFTCTTGQRHETWFNALSYLLLRTNNDAQSDIDEMGGNITREDVDEFNPQVGTRVTNGAQPRAPPSLSSYNSRTTRNESPAVGMSMNIPTLTPKPAHRPSIGTLSKLSGYWKGSQLSGTFSTRRGRAVSGQDVNIYEASEAHDSAEDLREMIERQDRESARLENVRACCDGKHDVGTLPHLSSKRGRPNHTHSHPGIMTSMPMASMRSRA</sequence>
<feature type="region of interest" description="Disordered" evidence="2">
    <location>
        <begin position="129"/>
        <end position="186"/>
    </location>
</feature>
<feature type="compositionally biased region" description="Polar residues" evidence="2">
    <location>
        <begin position="602"/>
        <end position="612"/>
    </location>
</feature>
<evidence type="ECO:0000256" key="1">
    <source>
        <dbReference type="SAM" id="Coils"/>
    </source>
</evidence>
<feature type="coiled-coil region" evidence="1">
    <location>
        <begin position="1942"/>
        <end position="1969"/>
    </location>
</feature>
<dbReference type="InterPro" id="IPR053005">
    <property type="entry name" value="Nuclear_Pos-Cytoskel_Interact"/>
</dbReference>
<dbReference type="SUPFAM" id="SSF50729">
    <property type="entry name" value="PH domain-like"/>
    <property type="match status" value="1"/>
</dbReference>
<feature type="coiled-coil region" evidence="1">
    <location>
        <begin position="56"/>
        <end position="124"/>
    </location>
</feature>
<feature type="compositionally biased region" description="Polar residues" evidence="2">
    <location>
        <begin position="135"/>
        <end position="144"/>
    </location>
</feature>
<dbReference type="CDD" id="cd13365">
    <property type="entry name" value="PH_PLC_plant-like"/>
    <property type="match status" value="1"/>
</dbReference>
<dbReference type="PANTHER" id="PTHR28190:SF1">
    <property type="entry name" value="NUCLEAR MIGRATION PROTEIN NUM1"/>
    <property type="match status" value="1"/>
</dbReference>
<feature type="compositionally biased region" description="Basic and acidic residues" evidence="2">
    <location>
        <begin position="1461"/>
        <end position="1471"/>
    </location>
</feature>
<name>A0ABR1H055_9HYPO</name>
<proteinExistence type="predicted"/>
<dbReference type="Proteomes" id="UP001498476">
    <property type="component" value="Unassembled WGS sequence"/>
</dbReference>
<feature type="compositionally biased region" description="Acidic residues" evidence="2">
    <location>
        <begin position="567"/>
        <end position="576"/>
    </location>
</feature>
<gene>
    <name evidence="4" type="ORF">QQX98_006645</name>
</gene>
<feature type="compositionally biased region" description="Polar residues" evidence="2">
    <location>
        <begin position="1870"/>
        <end position="1882"/>
    </location>
</feature>
<feature type="region of interest" description="Disordered" evidence="2">
    <location>
        <begin position="408"/>
        <end position="427"/>
    </location>
</feature>
<reference evidence="4 5" key="1">
    <citation type="journal article" date="2025" name="Microbiol. Resour. Announc.">
        <title>Draft genome sequences for Neonectria magnoliae and Neonectria punicea, canker pathogens of Liriodendron tulipifera and Acer saccharum in West Virginia.</title>
        <authorList>
            <person name="Petronek H.M."/>
            <person name="Kasson M.T."/>
            <person name="Metheny A.M."/>
            <person name="Stauder C.M."/>
            <person name="Lovett B."/>
            <person name="Lynch S.C."/>
            <person name="Garnas J.R."/>
            <person name="Kasson L.R."/>
            <person name="Stajich J.E."/>
        </authorList>
    </citation>
    <scope>NUCLEOTIDE SEQUENCE [LARGE SCALE GENOMIC DNA]</scope>
    <source>
        <strain evidence="4 5">NRRL 64653</strain>
    </source>
</reference>
<feature type="compositionally biased region" description="Polar residues" evidence="2">
    <location>
        <begin position="1606"/>
        <end position="1616"/>
    </location>
</feature>
<dbReference type="Pfam" id="PF12814">
    <property type="entry name" value="Mcp5_PH"/>
    <property type="match status" value="1"/>
</dbReference>
<feature type="region of interest" description="Disordered" evidence="2">
    <location>
        <begin position="1405"/>
        <end position="1504"/>
    </location>
</feature>
<dbReference type="PROSITE" id="PS50003">
    <property type="entry name" value="PH_DOMAIN"/>
    <property type="match status" value="1"/>
</dbReference>
<protein>
    <recommendedName>
        <fullName evidence="3">PH domain-containing protein</fullName>
    </recommendedName>
</protein>
<organism evidence="4 5">
    <name type="scientific">Neonectria punicea</name>
    <dbReference type="NCBI Taxonomy" id="979145"/>
    <lineage>
        <taxon>Eukaryota</taxon>
        <taxon>Fungi</taxon>
        <taxon>Dikarya</taxon>
        <taxon>Ascomycota</taxon>
        <taxon>Pezizomycotina</taxon>
        <taxon>Sordariomycetes</taxon>
        <taxon>Hypocreomycetidae</taxon>
        <taxon>Hypocreales</taxon>
        <taxon>Nectriaceae</taxon>
        <taxon>Neonectria</taxon>
    </lineage>
</organism>
<feature type="compositionally biased region" description="Polar residues" evidence="2">
    <location>
        <begin position="155"/>
        <end position="174"/>
    </location>
</feature>
<feature type="compositionally biased region" description="Polar residues" evidence="2">
    <location>
        <begin position="1579"/>
        <end position="1588"/>
    </location>
</feature>
<feature type="compositionally biased region" description="Polar residues" evidence="2">
    <location>
        <begin position="409"/>
        <end position="424"/>
    </location>
</feature>
<feature type="domain" description="PH" evidence="3">
    <location>
        <begin position="1715"/>
        <end position="1826"/>
    </location>
</feature>
<comment type="caution">
    <text evidence="4">The sequence shown here is derived from an EMBL/GenBank/DDBJ whole genome shotgun (WGS) entry which is preliminary data.</text>
</comment>